<protein>
    <recommendedName>
        <fullName evidence="5">Cellulase</fullName>
    </recommendedName>
</protein>
<evidence type="ECO:0000313" key="4">
    <source>
        <dbReference type="Proteomes" id="UP001164439"/>
    </source>
</evidence>
<keyword evidence="4" id="KW-1185">Reference proteome</keyword>
<accession>A0ABY7KL02</accession>
<gene>
    <name evidence="3" type="ORF">STRCI_006712</name>
</gene>
<proteinExistence type="predicted"/>
<dbReference type="EMBL" id="CP114413">
    <property type="protein sequence ID" value="WAZ25231.1"/>
    <property type="molecule type" value="Genomic_DNA"/>
</dbReference>
<keyword evidence="2" id="KW-0812">Transmembrane</keyword>
<feature type="region of interest" description="Disordered" evidence="1">
    <location>
        <begin position="70"/>
        <end position="144"/>
    </location>
</feature>
<sequence length="144" mass="15404">MDHFETKDHFEEQLAHLMRSSQEYAPFEPRHRARLHEAVRIRRRLRAARTAAGSVLAVGVLALALALRPDGTQQVEPSSPAPAPTTSPTTSVSGPLPTSEPPTSVDTSTATPTDTYTDAPVSTSPPVTQSESESLPPPETSITP</sequence>
<feature type="transmembrane region" description="Helical" evidence="2">
    <location>
        <begin position="50"/>
        <end position="67"/>
    </location>
</feature>
<evidence type="ECO:0000256" key="1">
    <source>
        <dbReference type="SAM" id="MobiDB-lite"/>
    </source>
</evidence>
<feature type="compositionally biased region" description="Low complexity" evidence="1">
    <location>
        <begin position="86"/>
        <end position="121"/>
    </location>
</feature>
<keyword evidence="2" id="KW-1133">Transmembrane helix</keyword>
<evidence type="ECO:0000256" key="2">
    <source>
        <dbReference type="SAM" id="Phobius"/>
    </source>
</evidence>
<evidence type="ECO:0008006" key="5">
    <source>
        <dbReference type="Google" id="ProtNLM"/>
    </source>
</evidence>
<dbReference type="RefSeq" id="WP_269662713.1">
    <property type="nucleotide sequence ID" value="NZ_CP114413.1"/>
</dbReference>
<reference evidence="3" key="1">
    <citation type="submission" date="2022-12" db="EMBL/GenBank/DDBJ databases">
        <authorList>
            <person name="Ruckert C."/>
            <person name="Busche T."/>
            <person name="Kalinowski J."/>
            <person name="Wittmann C."/>
        </authorList>
    </citation>
    <scope>NUCLEOTIDE SEQUENCE</scope>
    <source>
        <strain evidence="3">DSM 40467</strain>
    </source>
</reference>
<dbReference type="Proteomes" id="UP001164439">
    <property type="component" value="Chromosome"/>
</dbReference>
<keyword evidence="2" id="KW-0472">Membrane</keyword>
<feature type="compositionally biased region" description="Pro residues" evidence="1">
    <location>
        <begin position="135"/>
        <end position="144"/>
    </location>
</feature>
<evidence type="ECO:0000313" key="3">
    <source>
        <dbReference type="EMBL" id="WAZ25231.1"/>
    </source>
</evidence>
<organism evidence="3 4">
    <name type="scientific">Streptomyces cinnabarinus</name>
    <dbReference type="NCBI Taxonomy" id="67287"/>
    <lineage>
        <taxon>Bacteria</taxon>
        <taxon>Bacillati</taxon>
        <taxon>Actinomycetota</taxon>
        <taxon>Actinomycetes</taxon>
        <taxon>Kitasatosporales</taxon>
        <taxon>Streptomycetaceae</taxon>
        <taxon>Streptomyces</taxon>
    </lineage>
</organism>
<name>A0ABY7KL02_9ACTN</name>